<keyword evidence="3" id="KW-0325">Glycoprotein</keyword>
<keyword evidence="2" id="KW-1015">Disulfide bond</keyword>
<keyword evidence="1" id="KW-0732">Signal</keyword>
<organism evidence="5 6">
    <name type="scientific">Hibiscus sabdariffa</name>
    <name type="common">roselle</name>
    <dbReference type="NCBI Taxonomy" id="183260"/>
    <lineage>
        <taxon>Eukaryota</taxon>
        <taxon>Viridiplantae</taxon>
        <taxon>Streptophyta</taxon>
        <taxon>Embryophyta</taxon>
        <taxon>Tracheophyta</taxon>
        <taxon>Spermatophyta</taxon>
        <taxon>Magnoliopsida</taxon>
        <taxon>eudicotyledons</taxon>
        <taxon>Gunneridae</taxon>
        <taxon>Pentapetalae</taxon>
        <taxon>rosids</taxon>
        <taxon>malvids</taxon>
        <taxon>Malvales</taxon>
        <taxon>Malvaceae</taxon>
        <taxon>Malvoideae</taxon>
        <taxon>Hibiscus</taxon>
    </lineage>
</organism>
<dbReference type="Proteomes" id="UP001396334">
    <property type="component" value="Unassembled WGS sequence"/>
</dbReference>
<gene>
    <name evidence="5" type="ORF">V6N11_038661</name>
</gene>
<keyword evidence="6" id="KW-1185">Reference proteome</keyword>
<dbReference type="Pfam" id="PF01453">
    <property type="entry name" value="B_lectin"/>
    <property type="match status" value="1"/>
</dbReference>
<accession>A0ABR2SLB6</accession>
<reference evidence="5 6" key="1">
    <citation type="journal article" date="2024" name="G3 (Bethesda)">
        <title>Genome assembly of Hibiscus sabdariffa L. provides insights into metabolisms of medicinal natural products.</title>
        <authorList>
            <person name="Kim T."/>
        </authorList>
    </citation>
    <scope>NUCLEOTIDE SEQUENCE [LARGE SCALE GENOMIC DNA]</scope>
    <source>
        <strain evidence="5">TK-2024</strain>
        <tissue evidence="5">Old leaves</tissue>
    </source>
</reference>
<dbReference type="PANTHER" id="PTHR32444:SF234">
    <property type="entry name" value="RECEPTOR-LIKE SERINE_THREONINE-PROTEIN KINASE"/>
    <property type="match status" value="1"/>
</dbReference>
<protein>
    <recommendedName>
        <fullName evidence="4">Bulb-type lectin domain-containing protein</fullName>
    </recommendedName>
</protein>
<proteinExistence type="predicted"/>
<dbReference type="InterPro" id="IPR001480">
    <property type="entry name" value="Bulb-type_lectin_dom"/>
</dbReference>
<feature type="domain" description="Bulb-type lectin" evidence="4">
    <location>
        <begin position="88"/>
        <end position="208"/>
    </location>
</feature>
<evidence type="ECO:0000259" key="4">
    <source>
        <dbReference type="PROSITE" id="PS50927"/>
    </source>
</evidence>
<dbReference type="PANTHER" id="PTHR32444">
    <property type="entry name" value="BULB-TYPE LECTIN DOMAIN-CONTAINING PROTEIN"/>
    <property type="match status" value="1"/>
</dbReference>
<evidence type="ECO:0000256" key="2">
    <source>
        <dbReference type="ARBA" id="ARBA00023157"/>
    </source>
</evidence>
<name>A0ABR2SLB6_9ROSI</name>
<dbReference type="EMBL" id="JBBPBN010000013">
    <property type="protein sequence ID" value="KAK9025806.1"/>
    <property type="molecule type" value="Genomic_DNA"/>
</dbReference>
<evidence type="ECO:0000313" key="6">
    <source>
        <dbReference type="Proteomes" id="UP001396334"/>
    </source>
</evidence>
<evidence type="ECO:0000313" key="5">
    <source>
        <dbReference type="EMBL" id="KAK9025806.1"/>
    </source>
</evidence>
<sequence length="221" mass="24451">MCKRLDIFIPSSMQPPSHIYILTAIDKISHIDKVGKPFSGGTTVPSNIPSMYPAQSSLDIKESMYPDEADDFLVNSSDLSELLRCICISLLCVQQHPEERPSMPSPKRPSFLFYRKPFEPDSSPDIDGSSSGNETVVWVANRISPINDSSGVLRIESSGRVVLQAQNTTAVWSANTTASAQNPVLQLLDSGNLVVRDVTDTNPENYLWQSFDYLQVILLMV</sequence>
<dbReference type="Gene3D" id="2.90.10.10">
    <property type="entry name" value="Bulb-type lectin domain"/>
    <property type="match status" value="1"/>
</dbReference>
<dbReference type="InterPro" id="IPR036426">
    <property type="entry name" value="Bulb-type_lectin_dom_sf"/>
</dbReference>
<dbReference type="CDD" id="cd00028">
    <property type="entry name" value="B_lectin"/>
    <property type="match status" value="1"/>
</dbReference>
<dbReference type="PROSITE" id="PS50927">
    <property type="entry name" value="BULB_LECTIN"/>
    <property type="match status" value="1"/>
</dbReference>
<evidence type="ECO:0000256" key="1">
    <source>
        <dbReference type="ARBA" id="ARBA00022729"/>
    </source>
</evidence>
<evidence type="ECO:0000256" key="3">
    <source>
        <dbReference type="ARBA" id="ARBA00023180"/>
    </source>
</evidence>
<comment type="caution">
    <text evidence="5">The sequence shown here is derived from an EMBL/GenBank/DDBJ whole genome shotgun (WGS) entry which is preliminary data.</text>
</comment>
<dbReference type="SUPFAM" id="SSF51110">
    <property type="entry name" value="alpha-D-mannose-specific plant lectins"/>
    <property type="match status" value="1"/>
</dbReference>
<dbReference type="SMART" id="SM00108">
    <property type="entry name" value="B_lectin"/>
    <property type="match status" value="1"/>
</dbReference>